<evidence type="ECO:0000256" key="7">
    <source>
        <dbReference type="ARBA" id="ARBA00022833"/>
    </source>
</evidence>
<keyword evidence="3" id="KW-0479">Metal-binding</keyword>
<evidence type="ECO:0000256" key="4">
    <source>
        <dbReference type="ARBA" id="ARBA00022729"/>
    </source>
</evidence>
<feature type="domain" description="Peptidase M48" evidence="10">
    <location>
        <begin position="68"/>
        <end position="249"/>
    </location>
</feature>
<evidence type="ECO:0000256" key="8">
    <source>
        <dbReference type="ARBA" id="ARBA00023049"/>
    </source>
</evidence>
<dbReference type="Pfam" id="PF14559">
    <property type="entry name" value="TPR_19"/>
    <property type="match status" value="1"/>
</dbReference>
<reference evidence="11 12" key="1">
    <citation type="journal article" date="2018" name="Environ. Microbiol.">
        <title>Isolation and genomic characterization of Novimethylophilus kurashikiensis gen. nov. sp. nov., a new lanthanide-dependent methylotrophic species of Methylophilaceae.</title>
        <authorList>
            <person name="Lv H."/>
            <person name="Sahin N."/>
            <person name="Tani A."/>
        </authorList>
    </citation>
    <scope>NUCLEOTIDE SEQUENCE [LARGE SCALE GENOMIC DNA]</scope>
    <source>
        <strain evidence="11 12">La2-4</strain>
    </source>
</reference>
<proteinExistence type="inferred from homology"/>
<dbReference type="RefSeq" id="WP_109014828.1">
    <property type="nucleotide sequence ID" value="NZ_BDOQ01000003.1"/>
</dbReference>
<keyword evidence="2" id="KW-0645">Protease</keyword>
<dbReference type="InterPro" id="IPR030873">
    <property type="entry name" value="Protease_BepA"/>
</dbReference>
<gene>
    <name evidence="11" type="ORF">NMK_1202</name>
</gene>
<keyword evidence="6" id="KW-0378">Hydrolase</keyword>
<dbReference type="HAMAP" id="MF_00997">
    <property type="entry name" value="Protease_BepA"/>
    <property type="match status" value="1"/>
</dbReference>
<name>A0A2R5FAD4_9PROT</name>
<dbReference type="InterPro" id="IPR001915">
    <property type="entry name" value="Peptidase_M48"/>
</dbReference>
<keyword evidence="8" id="KW-0482">Metalloprotease</keyword>
<evidence type="ECO:0000259" key="10">
    <source>
        <dbReference type="Pfam" id="PF01435"/>
    </source>
</evidence>
<dbReference type="GO" id="GO:0004222">
    <property type="term" value="F:metalloendopeptidase activity"/>
    <property type="evidence" value="ECO:0007669"/>
    <property type="project" value="InterPro"/>
</dbReference>
<dbReference type="InterPro" id="IPR051156">
    <property type="entry name" value="Mito/Outer_Membr_Metalloprot"/>
</dbReference>
<feature type="signal peptide" evidence="9">
    <location>
        <begin position="1"/>
        <end position="19"/>
    </location>
</feature>
<sequence>MKFSYLLLAALALAPLALADGLPDLGDYSQTVLPPQEERRIGEEIMREIRASGEMVSDVEVADYIGALGYRLASNSSENTRSFSFFVIQDPTINAFALPGGFIGVHTGLIAQTRSESELASVLAHEIGHVVQHHMSRMLEAQKRATIPSMAALAASILVARANPQLAQAGIVASQAGGIQRQLDYTREHEREADRVGLQILNDSGFDTSAMPTFFETLMKNTRISEGSAPSFLRTHPLTTERIAEIRNRVEQLPYRQVPDSLEFQMVRAKLSAGVGTPSDAVRYFDSNLREKKFSNEASQRYGLVVALLRKQDTLRAEHEFAALQALLPRHPMVETLGANLLMAEGKAKEALARYRNGLGWFPKYRGLVYGYAEALLSTGQLDQAANFLSEKESLLPEDGYLYELQSQAYVRQGKNLLGHQAQGEAYFRNFDIGSAVEQMELAVKSGDGDFYQQSIVEARLKELRQLQGDPKKK</sequence>
<evidence type="ECO:0000313" key="12">
    <source>
        <dbReference type="Proteomes" id="UP000245081"/>
    </source>
</evidence>
<evidence type="ECO:0000256" key="1">
    <source>
        <dbReference type="ARBA" id="ARBA00001947"/>
    </source>
</evidence>
<dbReference type="Gene3D" id="3.30.2010.10">
    <property type="entry name" value="Metalloproteases ('zincins'), catalytic domain"/>
    <property type="match status" value="1"/>
</dbReference>
<dbReference type="EMBL" id="BDOQ01000003">
    <property type="protein sequence ID" value="GBG13651.1"/>
    <property type="molecule type" value="Genomic_DNA"/>
</dbReference>
<evidence type="ECO:0000256" key="2">
    <source>
        <dbReference type="ARBA" id="ARBA00022670"/>
    </source>
</evidence>
<dbReference type="CDD" id="cd07333">
    <property type="entry name" value="M48C_bepA_like"/>
    <property type="match status" value="1"/>
</dbReference>
<dbReference type="InterPro" id="IPR011990">
    <property type="entry name" value="TPR-like_helical_dom_sf"/>
</dbReference>
<dbReference type="Gene3D" id="1.25.40.10">
    <property type="entry name" value="Tetratricopeptide repeat domain"/>
    <property type="match status" value="1"/>
</dbReference>
<accession>A0A2R5FAD4</accession>
<protein>
    <submittedName>
        <fullName evidence="11">Peptidase M48</fullName>
    </submittedName>
</protein>
<dbReference type="GO" id="GO:0046872">
    <property type="term" value="F:metal ion binding"/>
    <property type="evidence" value="ECO:0007669"/>
    <property type="project" value="UniProtKB-KW"/>
</dbReference>
<dbReference type="Pfam" id="PF01435">
    <property type="entry name" value="Peptidase_M48"/>
    <property type="match status" value="1"/>
</dbReference>
<dbReference type="GO" id="GO:0016020">
    <property type="term" value="C:membrane"/>
    <property type="evidence" value="ECO:0007669"/>
    <property type="project" value="InterPro"/>
</dbReference>
<evidence type="ECO:0000256" key="5">
    <source>
        <dbReference type="ARBA" id="ARBA00022764"/>
    </source>
</evidence>
<dbReference type="Proteomes" id="UP000245081">
    <property type="component" value="Unassembled WGS sequence"/>
</dbReference>
<keyword evidence="5" id="KW-0574">Periplasm</keyword>
<evidence type="ECO:0000256" key="9">
    <source>
        <dbReference type="SAM" id="SignalP"/>
    </source>
</evidence>
<dbReference type="GO" id="GO:0051603">
    <property type="term" value="P:proteolysis involved in protein catabolic process"/>
    <property type="evidence" value="ECO:0007669"/>
    <property type="project" value="TreeGrafter"/>
</dbReference>
<keyword evidence="12" id="KW-1185">Reference proteome</keyword>
<keyword evidence="4 9" id="KW-0732">Signal</keyword>
<feature type="chain" id="PRO_5015322532" evidence="9">
    <location>
        <begin position="20"/>
        <end position="474"/>
    </location>
</feature>
<dbReference type="OrthoDB" id="9810445at2"/>
<organism evidence="11 12">
    <name type="scientific">Novimethylophilus kurashikiensis</name>
    <dbReference type="NCBI Taxonomy" id="1825523"/>
    <lineage>
        <taxon>Bacteria</taxon>
        <taxon>Pseudomonadati</taxon>
        <taxon>Pseudomonadota</taxon>
        <taxon>Betaproteobacteria</taxon>
        <taxon>Nitrosomonadales</taxon>
        <taxon>Methylophilaceae</taxon>
        <taxon>Novimethylophilus</taxon>
    </lineage>
</organism>
<comment type="cofactor">
    <cofactor evidence="1">
        <name>Zn(2+)</name>
        <dbReference type="ChEBI" id="CHEBI:29105"/>
    </cofactor>
</comment>
<dbReference type="PANTHER" id="PTHR22726">
    <property type="entry name" value="METALLOENDOPEPTIDASE OMA1"/>
    <property type="match status" value="1"/>
</dbReference>
<evidence type="ECO:0000256" key="6">
    <source>
        <dbReference type="ARBA" id="ARBA00022801"/>
    </source>
</evidence>
<evidence type="ECO:0000256" key="3">
    <source>
        <dbReference type="ARBA" id="ARBA00022723"/>
    </source>
</evidence>
<keyword evidence="7" id="KW-0862">Zinc</keyword>
<comment type="caution">
    <text evidence="11">The sequence shown here is derived from an EMBL/GenBank/DDBJ whole genome shotgun (WGS) entry which is preliminary data.</text>
</comment>
<dbReference type="PANTHER" id="PTHR22726:SF1">
    <property type="entry name" value="METALLOENDOPEPTIDASE OMA1, MITOCHONDRIAL"/>
    <property type="match status" value="1"/>
</dbReference>
<dbReference type="SUPFAM" id="SSF48452">
    <property type="entry name" value="TPR-like"/>
    <property type="match status" value="1"/>
</dbReference>
<evidence type="ECO:0000313" key="11">
    <source>
        <dbReference type="EMBL" id="GBG13651.1"/>
    </source>
</evidence>
<dbReference type="AlphaFoldDB" id="A0A2R5FAD4"/>